<comment type="subcellular location">
    <subcellularLocation>
        <location evidence="1">Mitochondrion inner membrane</location>
        <topology evidence="1">Single-pass membrane protein</topology>
    </subcellularLocation>
</comment>
<comment type="caution">
    <text evidence="13">The sequence shown here is derived from an EMBL/GenBank/DDBJ whole genome shotgun (WGS) entry which is preliminary data.</text>
</comment>
<keyword evidence="10" id="KW-0496">Mitochondrion</keyword>
<evidence type="ECO:0000256" key="9">
    <source>
        <dbReference type="ARBA" id="ARBA00023010"/>
    </source>
</evidence>
<keyword evidence="9" id="KW-0811">Translocation</keyword>
<feature type="region of interest" description="Disordered" evidence="12">
    <location>
        <begin position="375"/>
        <end position="394"/>
    </location>
</feature>
<keyword evidence="5" id="KW-0812">Transmembrane</keyword>
<evidence type="ECO:0000313" key="14">
    <source>
        <dbReference type="Proteomes" id="UP000224854"/>
    </source>
</evidence>
<name>A0A2C5ZDT1_9HYPO</name>
<proteinExistence type="inferred from homology"/>
<accession>A0A2C5ZDT1</accession>
<sequence>MADPISSPPPQAEPKPLHPDPLHQTPNPSPAKAPSGNPALRMLGLPNLPRKLPSRNWLLFWALSGALASAIIYDKREKKRATAKWRRLVEPLAREPLTAASQLPRKLTIYIEAPPGDGLRVAQDHFIEYVKPVLAASGLDWEFVQGRQQGDVRAAVAEKLRRLRMAHERPNEKLAQTDEAIVHDLRIRIGVPQYQGVKGDIVIGRHTWKEYVRGLHEGWLGPLDPPPQPELHDQAQPSSNAAAQEACEIDGSPQDDTKLENKHNKEEKPSRPSQPPPYNSPDDYEAATLPIYIADELPPSCPISFPHRLGFSQTFVRLGRFLNRRKLADDIGREVAAVCLAAYRPWREMDGQLEQSMACQHGEQDWPANIWKANQPGTGQTTGPAGPPKDTTWTSPMVLDMRIASRMRRFDMLPQDQERASGIIVPEEEVEGWIKGSLRSLWRWGAGSLMSKPRGPKVGNLDDD</sequence>
<organism evidence="13 14">
    <name type="scientific">Ophiocordyceps australis</name>
    <dbReference type="NCBI Taxonomy" id="1399860"/>
    <lineage>
        <taxon>Eukaryota</taxon>
        <taxon>Fungi</taxon>
        <taxon>Dikarya</taxon>
        <taxon>Ascomycota</taxon>
        <taxon>Pezizomycotina</taxon>
        <taxon>Sordariomycetes</taxon>
        <taxon>Hypocreomycetidae</taxon>
        <taxon>Hypocreales</taxon>
        <taxon>Ophiocordycipitaceae</taxon>
        <taxon>Ophiocordyceps</taxon>
    </lineage>
</organism>
<dbReference type="Proteomes" id="UP000224854">
    <property type="component" value="Unassembled WGS sequence"/>
</dbReference>
<dbReference type="AlphaFoldDB" id="A0A2C5ZDT1"/>
<dbReference type="OrthoDB" id="5598305at2759"/>
<evidence type="ECO:0000256" key="8">
    <source>
        <dbReference type="ARBA" id="ARBA00022989"/>
    </source>
</evidence>
<keyword evidence="6" id="KW-0999">Mitochondrion inner membrane</keyword>
<dbReference type="GO" id="GO:0005743">
    <property type="term" value="C:mitochondrial inner membrane"/>
    <property type="evidence" value="ECO:0007669"/>
    <property type="project" value="UniProtKB-SubCell"/>
</dbReference>
<dbReference type="GO" id="GO:0015031">
    <property type="term" value="P:protein transport"/>
    <property type="evidence" value="ECO:0007669"/>
    <property type="project" value="UniProtKB-KW"/>
</dbReference>
<evidence type="ECO:0000256" key="1">
    <source>
        <dbReference type="ARBA" id="ARBA00004434"/>
    </source>
</evidence>
<feature type="compositionally biased region" description="Pro residues" evidence="12">
    <location>
        <begin position="1"/>
        <end position="13"/>
    </location>
</feature>
<evidence type="ECO:0000256" key="5">
    <source>
        <dbReference type="ARBA" id="ARBA00022692"/>
    </source>
</evidence>
<keyword evidence="7" id="KW-0653">Protein transport</keyword>
<dbReference type="InterPro" id="IPR021056">
    <property type="entry name" value="Mt_import_IM_translocase_Tim54"/>
</dbReference>
<evidence type="ECO:0000256" key="7">
    <source>
        <dbReference type="ARBA" id="ARBA00022927"/>
    </source>
</evidence>
<evidence type="ECO:0000256" key="2">
    <source>
        <dbReference type="ARBA" id="ARBA00006355"/>
    </source>
</evidence>
<keyword evidence="14" id="KW-1185">Reference proteome</keyword>
<gene>
    <name evidence="13" type="ORF">CDD82_3555</name>
</gene>
<comment type="similarity">
    <text evidence="2">Belongs to the TIM54 family.</text>
</comment>
<evidence type="ECO:0000256" key="4">
    <source>
        <dbReference type="ARBA" id="ARBA00022448"/>
    </source>
</evidence>
<evidence type="ECO:0000313" key="13">
    <source>
        <dbReference type="EMBL" id="PHH77351.1"/>
    </source>
</evidence>
<evidence type="ECO:0000256" key="11">
    <source>
        <dbReference type="ARBA" id="ARBA00023136"/>
    </source>
</evidence>
<feature type="compositionally biased region" description="Basic and acidic residues" evidence="12">
    <location>
        <begin position="255"/>
        <end position="270"/>
    </location>
</feature>
<keyword evidence="8" id="KW-1133">Transmembrane helix</keyword>
<feature type="region of interest" description="Disordered" evidence="12">
    <location>
        <begin position="219"/>
        <end position="284"/>
    </location>
</feature>
<evidence type="ECO:0000256" key="10">
    <source>
        <dbReference type="ARBA" id="ARBA00023128"/>
    </source>
</evidence>
<evidence type="ECO:0000256" key="12">
    <source>
        <dbReference type="SAM" id="MobiDB-lite"/>
    </source>
</evidence>
<feature type="compositionally biased region" description="Low complexity" evidence="12">
    <location>
        <begin position="375"/>
        <end position="384"/>
    </location>
</feature>
<keyword evidence="4" id="KW-0813">Transport</keyword>
<evidence type="ECO:0000256" key="3">
    <source>
        <dbReference type="ARBA" id="ARBA00020796"/>
    </source>
</evidence>
<dbReference type="EMBL" id="NJEU01000273">
    <property type="protein sequence ID" value="PHH77351.1"/>
    <property type="molecule type" value="Genomic_DNA"/>
</dbReference>
<evidence type="ECO:0000256" key="6">
    <source>
        <dbReference type="ARBA" id="ARBA00022792"/>
    </source>
</evidence>
<dbReference type="Pfam" id="PF11711">
    <property type="entry name" value="Tim54"/>
    <property type="match status" value="1"/>
</dbReference>
<reference evidence="13 14" key="1">
    <citation type="submission" date="2017-06" db="EMBL/GenBank/DDBJ databases">
        <title>Ant-infecting Ophiocordyceps genomes reveal a high diversity of potential behavioral manipulation genes and a possible major role for enterotoxins.</title>
        <authorList>
            <person name="De Bekker C."/>
            <person name="Evans H.C."/>
            <person name="Brachmann A."/>
            <person name="Hughes D.P."/>
        </authorList>
    </citation>
    <scope>NUCLEOTIDE SEQUENCE [LARGE SCALE GENOMIC DNA]</scope>
    <source>
        <strain evidence="13 14">1348a</strain>
    </source>
</reference>
<feature type="region of interest" description="Disordered" evidence="12">
    <location>
        <begin position="1"/>
        <end position="38"/>
    </location>
</feature>
<keyword evidence="11" id="KW-0472">Membrane</keyword>
<protein>
    <recommendedName>
        <fullName evidence="3">Mitochondrial import inner membrane translocase subunit TIM54</fullName>
    </recommendedName>
</protein>